<organism evidence="2 3">
    <name type="scientific">Mycena venus</name>
    <dbReference type="NCBI Taxonomy" id="2733690"/>
    <lineage>
        <taxon>Eukaryota</taxon>
        <taxon>Fungi</taxon>
        <taxon>Dikarya</taxon>
        <taxon>Basidiomycota</taxon>
        <taxon>Agaricomycotina</taxon>
        <taxon>Agaricomycetes</taxon>
        <taxon>Agaricomycetidae</taxon>
        <taxon>Agaricales</taxon>
        <taxon>Marasmiineae</taxon>
        <taxon>Mycenaceae</taxon>
        <taxon>Mycena</taxon>
    </lineage>
</organism>
<feature type="compositionally biased region" description="Pro residues" evidence="1">
    <location>
        <begin position="138"/>
        <end position="150"/>
    </location>
</feature>
<feature type="region of interest" description="Disordered" evidence="1">
    <location>
        <begin position="1"/>
        <end position="25"/>
    </location>
</feature>
<reference evidence="2" key="1">
    <citation type="submission" date="2020-05" db="EMBL/GenBank/DDBJ databases">
        <title>Mycena genomes resolve the evolution of fungal bioluminescence.</title>
        <authorList>
            <person name="Tsai I.J."/>
        </authorList>
    </citation>
    <scope>NUCLEOTIDE SEQUENCE</scope>
    <source>
        <strain evidence="2">CCC161011</strain>
    </source>
</reference>
<dbReference type="AlphaFoldDB" id="A0A8H6XW02"/>
<evidence type="ECO:0000313" key="3">
    <source>
        <dbReference type="Proteomes" id="UP000620124"/>
    </source>
</evidence>
<feature type="compositionally biased region" description="Polar residues" evidence="1">
    <location>
        <begin position="185"/>
        <end position="201"/>
    </location>
</feature>
<feature type="compositionally biased region" description="Basic residues" evidence="1">
    <location>
        <begin position="154"/>
        <end position="165"/>
    </location>
</feature>
<comment type="caution">
    <text evidence="2">The sequence shown here is derived from an EMBL/GenBank/DDBJ whole genome shotgun (WGS) entry which is preliminary data.</text>
</comment>
<feature type="compositionally biased region" description="Basic and acidic residues" evidence="1">
    <location>
        <begin position="514"/>
        <end position="533"/>
    </location>
</feature>
<proteinExistence type="predicted"/>
<feature type="compositionally biased region" description="Basic and acidic residues" evidence="1">
    <location>
        <begin position="52"/>
        <end position="91"/>
    </location>
</feature>
<feature type="compositionally biased region" description="Basic residues" evidence="1">
    <location>
        <begin position="677"/>
        <end position="694"/>
    </location>
</feature>
<gene>
    <name evidence="2" type="ORF">MVEN_01373900</name>
</gene>
<feature type="compositionally biased region" description="Basic and acidic residues" evidence="1">
    <location>
        <begin position="626"/>
        <end position="650"/>
    </location>
</feature>
<dbReference type="EMBL" id="JACAZI010000011">
    <property type="protein sequence ID" value="KAF7348563.1"/>
    <property type="molecule type" value="Genomic_DNA"/>
</dbReference>
<feature type="region of interest" description="Disordered" evidence="1">
    <location>
        <begin position="563"/>
        <end position="694"/>
    </location>
</feature>
<protein>
    <submittedName>
        <fullName evidence="2">Uncharacterized protein</fullName>
    </submittedName>
</protein>
<sequence length="694" mass="75354">MVGVRVGASAGSSVPPPVGAQPIQTSTSLQGTVAAAFGLRLIDDSVPDELLEDAKKQPELEKEKERRKERKEERDKESEREREEKVEEITSRPKRAPLPPQNQIFRHGQATRHSKPFAPSPVAPVSARFPPQDGDRPPLGPRDALPPPVDRLPSRPRRSSSRGRHAMQVDTDPPSPRDAQPPLQQPNSVAQTAAPASSYPPSQGLAVPIRAGSGMYADREAALVTPAAASTDSGGVPRGPRAMATTPTGGSFGYGPTAAAAAGGGFDGGRYTLVGAKDIADEEEEAPHTCQVVTISLLAIGSRRQALRSVKAGIPPRLAHLLVDSNRVLRTTGTAGEGEVAVEGEEGADTTLVRRGPEKATDLTMAPTLRQVVAMDLPRRNEMCLLHMPVRRIITRKHHLGLNESQHRIDVTRTLTTTHRRPLLRCRGNLHRRYKRQVGNTMIHATIGWSDTQDGLTMALFQRTDLEDRLAPSSGDHYGQSSQESRTTVHPLPPNPSLRRAYSPAESRQSTSHGHSEPFHGHQPSDGERRGSFHKERDSLVHSDNLVDRVGGYDEGASGRPLKIARIRRTDPAPLDSNSAMAVDAPSGSQRAPDDISEHGQRPPGPYRSASLLERMAVGEGSGDGKTGHFDEQPPSLRERVQIPSKRDWDDMGGMDSSADRHGREPYFEGDEESVSKRRRKNGKPKRGRRGGAP</sequence>
<feature type="region of interest" description="Disordered" evidence="1">
    <location>
        <begin position="470"/>
        <end position="533"/>
    </location>
</feature>
<feature type="compositionally biased region" description="Polar residues" evidence="1">
    <location>
        <begin position="479"/>
        <end position="488"/>
    </location>
</feature>
<name>A0A8H6XW02_9AGAR</name>
<evidence type="ECO:0000256" key="1">
    <source>
        <dbReference type="SAM" id="MobiDB-lite"/>
    </source>
</evidence>
<feature type="compositionally biased region" description="Basic and acidic residues" evidence="1">
    <location>
        <begin position="658"/>
        <end position="667"/>
    </location>
</feature>
<keyword evidence="3" id="KW-1185">Reference proteome</keyword>
<feature type="region of interest" description="Disordered" evidence="1">
    <location>
        <begin position="539"/>
        <end position="558"/>
    </location>
</feature>
<dbReference type="Proteomes" id="UP000620124">
    <property type="component" value="Unassembled WGS sequence"/>
</dbReference>
<feature type="region of interest" description="Disordered" evidence="1">
    <location>
        <begin position="50"/>
        <end position="205"/>
    </location>
</feature>
<dbReference type="OrthoDB" id="548295at2759"/>
<accession>A0A8H6XW02</accession>
<feature type="compositionally biased region" description="Basic and acidic residues" evidence="1">
    <location>
        <begin position="592"/>
        <end position="601"/>
    </location>
</feature>
<evidence type="ECO:0000313" key="2">
    <source>
        <dbReference type="EMBL" id="KAF7348563.1"/>
    </source>
</evidence>